<evidence type="ECO:0000256" key="9">
    <source>
        <dbReference type="SAM" id="Phobius"/>
    </source>
</evidence>
<dbReference type="GO" id="GO:0032217">
    <property type="term" value="F:riboflavin transmembrane transporter activity"/>
    <property type="evidence" value="ECO:0007669"/>
    <property type="project" value="UniProtKB-UniRule"/>
</dbReference>
<evidence type="ECO:0000256" key="5">
    <source>
        <dbReference type="ARBA" id="ARBA00022692"/>
    </source>
</evidence>
<keyword evidence="5 9" id="KW-0812">Transmembrane</keyword>
<keyword evidence="6 9" id="KW-1133">Transmembrane helix</keyword>
<dbReference type="GO" id="GO:0005886">
    <property type="term" value="C:plasma membrane"/>
    <property type="evidence" value="ECO:0007669"/>
    <property type="project" value="UniProtKB-SubCell"/>
</dbReference>
<proteinExistence type="inferred from homology"/>
<feature type="transmembrane region" description="Helical" evidence="9">
    <location>
        <begin position="12"/>
        <end position="31"/>
    </location>
</feature>
<dbReference type="EMBL" id="ACXX02000004">
    <property type="protein sequence ID" value="EGD48191.1"/>
    <property type="molecule type" value="Genomic_DNA"/>
</dbReference>
<keyword evidence="7 8" id="KW-0472">Membrane</keyword>
<evidence type="ECO:0000256" key="6">
    <source>
        <dbReference type="ARBA" id="ARBA00022989"/>
    </source>
</evidence>
<dbReference type="Gene3D" id="1.10.1760.20">
    <property type="match status" value="1"/>
</dbReference>
<dbReference type="STRING" id="588581.Cpap_2341"/>
<dbReference type="PIRSF" id="PIRSF037778">
    <property type="entry name" value="UCP037778_transp_RibU"/>
    <property type="match status" value="1"/>
</dbReference>
<feature type="transmembrane region" description="Helical" evidence="9">
    <location>
        <begin position="43"/>
        <end position="71"/>
    </location>
</feature>
<dbReference type="Pfam" id="PF12822">
    <property type="entry name" value="ECF_trnsprt"/>
    <property type="match status" value="1"/>
</dbReference>
<dbReference type="Proteomes" id="UP000003860">
    <property type="component" value="Unassembled WGS sequence"/>
</dbReference>
<gene>
    <name evidence="10" type="ORF">Cpap_2341</name>
</gene>
<reference evidence="10" key="1">
    <citation type="submission" date="2009-07" db="EMBL/GenBank/DDBJ databases">
        <authorList>
            <consortium name="US DOE Joint Genome Institute (JGI-PGF)"/>
            <person name="Lucas S."/>
            <person name="Copeland A."/>
            <person name="Lapidus A."/>
            <person name="Glavina del Rio T."/>
            <person name="Tice H."/>
            <person name="Bruce D."/>
            <person name="Goodwin L."/>
            <person name="Pitluck S."/>
            <person name="Larimer F."/>
            <person name="Land M.L."/>
            <person name="Mouttaki H."/>
            <person name="He Z."/>
            <person name="Zhou J."/>
            <person name="Hemme C.L."/>
        </authorList>
    </citation>
    <scope>NUCLEOTIDE SEQUENCE [LARGE SCALE GENOMIC DNA]</scope>
    <source>
        <strain evidence="10">DSM 2782</strain>
    </source>
</reference>
<sequence>MNSSRIRKMTTMGVLVAISVILILSPLKFPFPAAPFLVYDAADVAIIIGGFIFGPVEGIILTIVTAIVQTLAVSSDGWIGCIMHIVATSALVGISSIVYMKKKTLKSAVTGLILGSLAMTALMIPMNMIFYPLFAGTPIDAVIKMIVPALLPFNLMKAGLNSAIALLLYKSAGKLLSQIALK</sequence>
<keyword evidence="3 8" id="KW-0813">Transport</keyword>
<dbReference type="PANTHER" id="PTHR38438">
    <property type="entry name" value="RIBOFLAVIN TRANSPORTER RIBU"/>
    <property type="match status" value="1"/>
</dbReference>
<feature type="transmembrane region" description="Helical" evidence="9">
    <location>
        <begin position="77"/>
        <end position="100"/>
    </location>
</feature>
<evidence type="ECO:0000256" key="1">
    <source>
        <dbReference type="ARBA" id="ARBA00004651"/>
    </source>
</evidence>
<dbReference type="eggNOG" id="COG3601">
    <property type="taxonomic scope" value="Bacteria"/>
</dbReference>
<comment type="function">
    <text evidence="8">Probably a riboflavin-binding protein that interacts with the energy-coupling factor (ECF) ABC-transporter complex.</text>
</comment>
<feature type="transmembrane region" description="Helical" evidence="9">
    <location>
        <begin position="146"/>
        <end position="169"/>
    </location>
</feature>
<dbReference type="InterPro" id="IPR025720">
    <property type="entry name" value="RibU"/>
</dbReference>
<organism evidence="10 11">
    <name type="scientific">Ruminiclostridium papyrosolvens DSM 2782</name>
    <dbReference type="NCBI Taxonomy" id="588581"/>
    <lineage>
        <taxon>Bacteria</taxon>
        <taxon>Bacillati</taxon>
        <taxon>Bacillota</taxon>
        <taxon>Clostridia</taxon>
        <taxon>Eubacteriales</taxon>
        <taxon>Oscillospiraceae</taxon>
        <taxon>Ruminiclostridium</taxon>
    </lineage>
</organism>
<comment type="caution">
    <text evidence="10">The sequence shown here is derived from an EMBL/GenBank/DDBJ whole genome shotgun (WGS) entry which is preliminary data.</text>
</comment>
<keyword evidence="4 8" id="KW-1003">Cell membrane</keyword>
<evidence type="ECO:0000256" key="2">
    <source>
        <dbReference type="ARBA" id="ARBA00005540"/>
    </source>
</evidence>
<name>F1TAY7_9FIRM</name>
<dbReference type="InterPro" id="IPR024529">
    <property type="entry name" value="ECF_trnsprt_substrate-spec"/>
</dbReference>
<dbReference type="RefSeq" id="WP_004618234.1">
    <property type="nucleotide sequence ID" value="NZ_ACXX02000004.1"/>
</dbReference>
<accession>F1TAY7</accession>
<dbReference type="AlphaFoldDB" id="F1TAY7"/>
<comment type="subcellular location">
    <subcellularLocation>
        <location evidence="1">Cell membrane</location>
        <topology evidence="1">Multi-pass membrane protein</topology>
    </subcellularLocation>
</comment>
<keyword evidence="11" id="KW-1185">Reference proteome</keyword>
<comment type="similarity">
    <text evidence="2 8">Belongs to the prokaryotic riboflavin transporter (P-RFT) (TC 2.A.87) family.</text>
</comment>
<evidence type="ECO:0000313" key="10">
    <source>
        <dbReference type="EMBL" id="EGD48191.1"/>
    </source>
</evidence>
<evidence type="ECO:0000256" key="3">
    <source>
        <dbReference type="ARBA" id="ARBA00022448"/>
    </source>
</evidence>
<reference evidence="10" key="2">
    <citation type="submission" date="2011-01" db="EMBL/GenBank/DDBJ databases">
        <title>The Non-contiguous Finished genome of Clostridium papyrosolvens.</title>
        <authorList>
            <person name="Lucas S."/>
            <person name="Copeland A."/>
            <person name="Lapidus A."/>
            <person name="Cheng J.-F."/>
            <person name="Goodwin L."/>
            <person name="Pitluck S."/>
            <person name="Misra M."/>
            <person name="Chertkov O."/>
            <person name="Detter J.C."/>
            <person name="Han C."/>
            <person name="Tapia R."/>
            <person name="Land M."/>
            <person name="Hauser L."/>
            <person name="Kyrpides N."/>
            <person name="Ivanova N."/>
            <person name="Pagani I."/>
            <person name="Mouttaki H."/>
            <person name="He Z."/>
            <person name="Zhou J."/>
            <person name="Hemme C.L."/>
            <person name="Woyke T."/>
        </authorList>
    </citation>
    <scope>NUCLEOTIDE SEQUENCE [LARGE SCALE GENOMIC DNA]</scope>
    <source>
        <strain evidence="10">DSM 2782</strain>
    </source>
</reference>
<evidence type="ECO:0000256" key="7">
    <source>
        <dbReference type="ARBA" id="ARBA00023136"/>
    </source>
</evidence>
<evidence type="ECO:0000256" key="4">
    <source>
        <dbReference type="ARBA" id="ARBA00022475"/>
    </source>
</evidence>
<evidence type="ECO:0000313" key="11">
    <source>
        <dbReference type="Proteomes" id="UP000003860"/>
    </source>
</evidence>
<dbReference type="PANTHER" id="PTHR38438:SF1">
    <property type="entry name" value="RIBOFLAVIN TRANSPORTER RIBU"/>
    <property type="match status" value="1"/>
</dbReference>
<dbReference type="OrthoDB" id="9809216at2"/>
<protein>
    <recommendedName>
        <fullName evidence="8">Riboflavin transporter</fullName>
    </recommendedName>
</protein>
<evidence type="ECO:0000256" key="8">
    <source>
        <dbReference type="PIRNR" id="PIRNR037778"/>
    </source>
</evidence>
<feature type="transmembrane region" description="Helical" evidence="9">
    <location>
        <begin position="112"/>
        <end position="134"/>
    </location>
</feature>